<evidence type="ECO:0000256" key="4">
    <source>
        <dbReference type="ARBA" id="ARBA00022679"/>
    </source>
</evidence>
<dbReference type="InterPro" id="IPR005467">
    <property type="entry name" value="His_kinase_dom"/>
</dbReference>
<dbReference type="SUPFAM" id="SSF47384">
    <property type="entry name" value="Homodimeric domain of signal transducing histidine kinase"/>
    <property type="match status" value="1"/>
</dbReference>
<dbReference type="CDD" id="cd00082">
    <property type="entry name" value="HisKA"/>
    <property type="match status" value="1"/>
</dbReference>
<comment type="catalytic activity">
    <reaction evidence="1">
        <text>ATP + protein L-histidine = ADP + protein N-phospho-L-histidine.</text>
        <dbReference type="EC" id="2.7.13.3"/>
    </reaction>
</comment>
<dbReference type="GO" id="GO:0000155">
    <property type="term" value="F:phosphorelay sensor kinase activity"/>
    <property type="evidence" value="ECO:0007669"/>
    <property type="project" value="InterPro"/>
</dbReference>
<dbReference type="Pfam" id="PF02518">
    <property type="entry name" value="HATPase_c"/>
    <property type="match status" value="1"/>
</dbReference>
<reference evidence="10" key="1">
    <citation type="submission" date="2016-10" db="EMBL/GenBank/DDBJ databases">
        <authorList>
            <person name="Varghese N."/>
            <person name="Submissions S."/>
        </authorList>
    </citation>
    <scope>NUCLEOTIDE SEQUENCE [LARGE SCALE GENOMIC DNA]</scope>
    <source>
        <strain evidence="10">930I</strain>
    </source>
</reference>
<feature type="domain" description="PAS" evidence="8">
    <location>
        <begin position="218"/>
        <end position="285"/>
    </location>
</feature>
<feature type="transmembrane region" description="Helical" evidence="6">
    <location>
        <begin position="154"/>
        <end position="177"/>
    </location>
</feature>
<dbReference type="PROSITE" id="PS50112">
    <property type="entry name" value="PAS"/>
    <property type="match status" value="1"/>
</dbReference>
<dbReference type="InterPro" id="IPR035965">
    <property type="entry name" value="PAS-like_dom_sf"/>
</dbReference>
<dbReference type="InterPro" id="IPR004358">
    <property type="entry name" value="Sig_transdc_His_kin-like_C"/>
</dbReference>
<dbReference type="InterPro" id="IPR003661">
    <property type="entry name" value="HisK_dim/P_dom"/>
</dbReference>
<dbReference type="InterPro" id="IPR036890">
    <property type="entry name" value="HATPase_C_sf"/>
</dbReference>
<evidence type="ECO:0000313" key="9">
    <source>
        <dbReference type="EMBL" id="SDG41208.1"/>
    </source>
</evidence>
<dbReference type="EC" id="2.7.13.3" evidence="2"/>
<evidence type="ECO:0000256" key="1">
    <source>
        <dbReference type="ARBA" id="ARBA00000085"/>
    </source>
</evidence>
<dbReference type="Gene3D" id="3.30.565.10">
    <property type="entry name" value="Histidine kinase-like ATPase, C-terminal domain"/>
    <property type="match status" value="1"/>
</dbReference>
<keyword evidence="10" id="KW-1185">Reference proteome</keyword>
<dbReference type="Gene3D" id="1.10.287.130">
    <property type="match status" value="1"/>
</dbReference>
<protein>
    <recommendedName>
        <fullName evidence="2">histidine kinase</fullName>
        <ecNumber evidence="2">2.7.13.3</ecNumber>
    </recommendedName>
</protein>
<dbReference type="PROSITE" id="PS50109">
    <property type="entry name" value="HIS_KIN"/>
    <property type="match status" value="1"/>
</dbReference>
<dbReference type="InterPro" id="IPR052162">
    <property type="entry name" value="Sensor_kinase/Photoreceptor"/>
</dbReference>
<dbReference type="EMBL" id="FNCV01000001">
    <property type="protein sequence ID" value="SDG41208.1"/>
    <property type="molecule type" value="Genomic_DNA"/>
</dbReference>
<dbReference type="CDD" id="cd00130">
    <property type="entry name" value="PAS"/>
    <property type="match status" value="1"/>
</dbReference>
<keyword evidence="4" id="KW-0808">Transferase</keyword>
<dbReference type="Gene3D" id="3.30.450.20">
    <property type="entry name" value="PAS domain"/>
    <property type="match status" value="1"/>
</dbReference>
<evidence type="ECO:0000256" key="6">
    <source>
        <dbReference type="SAM" id="Phobius"/>
    </source>
</evidence>
<dbReference type="InterPro" id="IPR000014">
    <property type="entry name" value="PAS"/>
</dbReference>
<feature type="transmembrane region" description="Helical" evidence="6">
    <location>
        <begin position="64"/>
        <end position="82"/>
    </location>
</feature>
<gene>
    <name evidence="9" type="ORF">SAMN05421742_101169</name>
</gene>
<organism evidence="9 10">
    <name type="scientific">Roseospirillum parvum</name>
    <dbReference type="NCBI Taxonomy" id="83401"/>
    <lineage>
        <taxon>Bacteria</taxon>
        <taxon>Pseudomonadati</taxon>
        <taxon>Pseudomonadota</taxon>
        <taxon>Alphaproteobacteria</taxon>
        <taxon>Rhodospirillales</taxon>
        <taxon>Rhodospirillaceae</taxon>
        <taxon>Roseospirillum</taxon>
    </lineage>
</organism>
<dbReference type="PRINTS" id="PR00344">
    <property type="entry name" value="BCTRLSENSOR"/>
</dbReference>
<keyword evidence="3" id="KW-0597">Phosphoprotein</keyword>
<dbReference type="OrthoDB" id="9789238at2"/>
<evidence type="ECO:0000256" key="3">
    <source>
        <dbReference type="ARBA" id="ARBA00022553"/>
    </source>
</evidence>
<accession>A0A1G7U1B5</accession>
<dbReference type="NCBIfam" id="TIGR00229">
    <property type="entry name" value="sensory_box"/>
    <property type="match status" value="1"/>
</dbReference>
<dbReference type="SUPFAM" id="SSF55785">
    <property type="entry name" value="PYP-like sensor domain (PAS domain)"/>
    <property type="match status" value="1"/>
</dbReference>
<keyword evidence="6" id="KW-1133">Transmembrane helix</keyword>
<evidence type="ECO:0000256" key="5">
    <source>
        <dbReference type="ARBA" id="ARBA00022777"/>
    </source>
</evidence>
<feature type="transmembrane region" description="Helical" evidence="6">
    <location>
        <begin position="94"/>
        <end position="112"/>
    </location>
</feature>
<dbReference type="SMART" id="SM00387">
    <property type="entry name" value="HATPase_c"/>
    <property type="match status" value="1"/>
</dbReference>
<name>A0A1G7U1B5_9PROT</name>
<dbReference type="Pfam" id="PF00512">
    <property type="entry name" value="HisKA"/>
    <property type="match status" value="1"/>
</dbReference>
<keyword evidence="6" id="KW-0472">Membrane</keyword>
<proteinExistence type="predicted"/>
<keyword evidence="5" id="KW-0418">Kinase</keyword>
<dbReference type="SUPFAM" id="SSF55874">
    <property type="entry name" value="ATPase domain of HSP90 chaperone/DNA topoisomerase II/histidine kinase"/>
    <property type="match status" value="1"/>
</dbReference>
<dbReference type="InterPro" id="IPR036097">
    <property type="entry name" value="HisK_dim/P_sf"/>
</dbReference>
<dbReference type="PANTHER" id="PTHR43304:SF1">
    <property type="entry name" value="PAC DOMAIN-CONTAINING PROTEIN"/>
    <property type="match status" value="1"/>
</dbReference>
<dbReference type="SMART" id="SM00388">
    <property type="entry name" value="HisKA"/>
    <property type="match status" value="1"/>
</dbReference>
<dbReference type="InterPro" id="IPR003594">
    <property type="entry name" value="HATPase_dom"/>
</dbReference>
<evidence type="ECO:0000259" key="7">
    <source>
        <dbReference type="PROSITE" id="PS50109"/>
    </source>
</evidence>
<dbReference type="STRING" id="83401.SAMN05421742_101169"/>
<feature type="transmembrane region" description="Helical" evidence="6">
    <location>
        <begin position="6"/>
        <end position="26"/>
    </location>
</feature>
<feature type="transmembrane region" description="Helical" evidence="6">
    <location>
        <begin position="183"/>
        <end position="206"/>
    </location>
</feature>
<evidence type="ECO:0000256" key="2">
    <source>
        <dbReference type="ARBA" id="ARBA00012438"/>
    </source>
</evidence>
<evidence type="ECO:0000259" key="8">
    <source>
        <dbReference type="PROSITE" id="PS50112"/>
    </source>
</evidence>
<keyword evidence="6" id="KW-0812">Transmembrane</keyword>
<dbReference type="AlphaFoldDB" id="A0A1G7U1B5"/>
<feature type="domain" description="Histidine kinase" evidence="7">
    <location>
        <begin position="360"/>
        <end position="581"/>
    </location>
</feature>
<dbReference type="Proteomes" id="UP000217076">
    <property type="component" value="Unassembled WGS sequence"/>
</dbReference>
<sequence>MPDQISYTVILAAAAIAFLAAAGLALLSHRMLAGARSLPWLAGADTLLALTHIGVALRPLGAETALTLAINLCAVGAFLSLLKGLAEALERPVRWSLALGAGAVTLAGQAWFTFAMPLMEARVGLFQVMHVVFLILALRLLATPGGSVPRPLKGLIGGLLGAVFLTQMLRIVSVALANGLTPQINALSVLLLALLGLLWTAALIAAEAARLRHALAKSEERFSISIETIPDSAAINRAVDGVYVAVNRAFTQTTGWPAEDIVGRGSIEAGIWEHPEERQALVRRLGETPMVAEHTATFRARDGRLIQGIMSASLIDMGGVPHIVSITRDQTERLKREEDLGRALDHLAAINQELQHFAHAAAHDLKEPLRSIVSYSQILERRLGPDLPAERRAELTFIVDAGRRMHDLISGLDAYARIDDRSVPFQPINPNHALADARANLARAIADAEAEVVSDDLPPVIGDATQITQLFQNLLANALKFRRAGVPCRVWISATRATTPDNGERALVGFTVRDNGIGFTAAEAERIFAVFTRLDAAAAYPGSGMGLSICRRIVERHGGTIHAEGTPGRGCLVRFTLPSPPPGPPPVNGSLPGRD</sequence>
<evidence type="ECO:0000313" key="10">
    <source>
        <dbReference type="Proteomes" id="UP000217076"/>
    </source>
</evidence>
<feature type="transmembrane region" description="Helical" evidence="6">
    <location>
        <begin position="124"/>
        <end position="142"/>
    </location>
</feature>
<dbReference type="RefSeq" id="WP_092614041.1">
    <property type="nucleotide sequence ID" value="NZ_FNCV01000001.1"/>
</dbReference>
<dbReference type="PANTHER" id="PTHR43304">
    <property type="entry name" value="PHYTOCHROME-LIKE PROTEIN CPH1"/>
    <property type="match status" value="1"/>
</dbReference>